<accession>A0ABD6AI90</accession>
<sequence length="48" mass="5050">MPAFTTAVIVAIAFLVVEDRTLRLAMLAVGAADLLVTPQILKLAARNA</sequence>
<reference evidence="1 2" key="1">
    <citation type="journal article" date="2019" name="Int. J. Syst. Evol. Microbiol.">
        <title>The Global Catalogue of Microorganisms (GCM) 10K type strain sequencing project: providing services to taxonomists for standard genome sequencing and annotation.</title>
        <authorList>
            <consortium name="The Broad Institute Genomics Platform"/>
            <consortium name="The Broad Institute Genome Sequencing Center for Infectious Disease"/>
            <person name="Wu L."/>
            <person name="Ma J."/>
        </authorList>
    </citation>
    <scope>NUCLEOTIDE SEQUENCE [LARGE SCALE GENOMIC DNA]</scope>
    <source>
        <strain evidence="1 2">CGMCC 1.12554</strain>
    </source>
</reference>
<evidence type="ECO:0000313" key="2">
    <source>
        <dbReference type="Proteomes" id="UP001596545"/>
    </source>
</evidence>
<comment type="caution">
    <text evidence="1">The sequence shown here is derived from an EMBL/GenBank/DDBJ whole genome shotgun (WGS) entry which is preliminary data.</text>
</comment>
<dbReference type="Proteomes" id="UP001596545">
    <property type="component" value="Unassembled WGS sequence"/>
</dbReference>
<protein>
    <submittedName>
        <fullName evidence="1">Uncharacterized protein</fullName>
    </submittedName>
</protein>
<name>A0ABD6AI90_9EURY</name>
<organism evidence="1 2">
    <name type="scientific">Halorubrum rutilum</name>
    <dbReference type="NCBI Taxonomy" id="1364933"/>
    <lineage>
        <taxon>Archaea</taxon>
        <taxon>Methanobacteriati</taxon>
        <taxon>Methanobacteriota</taxon>
        <taxon>Stenosarchaea group</taxon>
        <taxon>Halobacteria</taxon>
        <taxon>Halobacteriales</taxon>
        <taxon>Haloferacaceae</taxon>
        <taxon>Halorubrum</taxon>
    </lineage>
</organism>
<keyword evidence="2" id="KW-1185">Reference proteome</keyword>
<dbReference type="AlphaFoldDB" id="A0ABD6AI90"/>
<dbReference type="EMBL" id="JBHTBL010000002">
    <property type="protein sequence ID" value="MFC7323668.1"/>
    <property type="molecule type" value="Genomic_DNA"/>
</dbReference>
<gene>
    <name evidence="1" type="ORF">ACFQMF_03620</name>
</gene>
<proteinExistence type="predicted"/>
<dbReference type="RefSeq" id="WP_256407658.1">
    <property type="nucleotide sequence ID" value="NZ_JANHDN010000001.1"/>
</dbReference>
<evidence type="ECO:0000313" key="1">
    <source>
        <dbReference type="EMBL" id="MFC7323668.1"/>
    </source>
</evidence>